<dbReference type="CDD" id="cd07721">
    <property type="entry name" value="yflN-like_MBL-fold"/>
    <property type="match status" value="1"/>
</dbReference>
<feature type="domain" description="Metallo-beta-lactamase" evidence="4">
    <location>
        <begin position="23"/>
        <end position="223"/>
    </location>
</feature>
<dbReference type="InterPro" id="IPR050855">
    <property type="entry name" value="NDM-1-like"/>
</dbReference>
<dbReference type="SMART" id="SM00849">
    <property type="entry name" value="Lactamase_B"/>
    <property type="match status" value="1"/>
</dbReference>
<dbReference type="EMBL" id="CP013023">
    <property type="protein sequence ID" value="ANF95402.1"/>
    <property type="molecule type" value="Genomic_DNA"/>
</dbReference>
<dbReference type="RefSeq" id="WP_060532303.1">
    <property type="nucleotide sequence ID" value="NZ_CP013023.1"/>
</dbReference>
<dbReference type="AlphaFoldDB" id="A0A172ZDG7"/>
<reference evidence="5 6" key="2">
    <citation type="journal article" date="2016" name="Int. J. Syst. Evol. Microbiol.">
        <title>Paenibacillus bovis sp. nov., isolated from raw yak (Bos grunniens) milk.</title>
        <authorList>
            <person name="Gao C."/>
            <person name="Han J."/>
            <person name="Liu Z."/>
            <person name="Xu X."/>
            <person name="Hang F."/>
            <person name="Wu Z."/>
        </authorList>
    </citation>
    <scope>NUCLEOTIDE SEQUENCE [LARGE SCALE GENOMIC DNA]</scope>
    <source>
        <strain evidence="5 6">BD3526</strain>
    </source>
</reference>
<dbReference type="Proteomes" id="UP000078148">
    <property type="component" value="Chromosome"/>
</dbReference>
<reference evidence="6" key="1">
    <citation type="submission" date="2015-10" db="EMBL/GenBank/DDBJ databases">
        <title>Genome of Paenibacillus bovis sp. nov.</title>
        <authorList>
            <person name="Wu Z."/>
            <person name="Gao C."/>
            <person name="Liu Z."/>
            <person name="Zheng H."/>
        </authorList>
    </citation>
    <scope>NUCLEOTIDE SEQUENCE [LARGE SCALE GENOMIC DNA]</scope>
    <source>
        <strain evidence="6">BD3526</strain>
    </source>
</reference>
<dbReference type="PANTHER" id="PTHR42951:SF15">
    <property type="entry name" value="METALLO-BETA-LACTAMASE SUPERFAMILY PROTEIN"/>
    <property type="match status" value="1"/>
</dbReference>
<organism evidence="5 6">
    <name type="scientific">Paenibacillus bovis</name>
    <dbReference type="NCBI Taxonomy" id="1616788"/>
    <lineage>
        <taxon>Bacteria</taxon>
        <taxon>Bacillati</taxon>
        <taxon>Bacillota</taxon>
        <taxon>Bacilli</taxon>
        <taxon>Bacillales</taxon>
        <taxon>Paenibacillaceae</taxon>
        <taxon>Paenibacillus</taxon>
    </lineage>
</organism>
<protein>
    <recommendedName>
        <fullName evidence="4">Metallo-beta-lactamase domain-containing protein</fullName>
    </recommendedName>
</protein>
<evidence type="ECO:0000259" key="4">
    <source>
        <dbReference type="SMART" id="SM00849"/>
    </source>
</evidence>
<proteinExistence type="predicted"/>
<dbReference type="Pfam" id="PF00753">
    <property type="entry name" value="Lactamase_B"/>
    <property type="match status" value="1"/>
</dbReference>
<accession>A0A172ZDG7</accession>
<dbReference type="KEGG" id="pbv:AR543_04830"/>
<sequence>MNITDTMEVIEIKSKYGEHEMVIYPVVIYEGEQAVLIDTGIPGGYDTLMQHIRPGFSVGSVILTHQDLDHIGTLPQLLEAAPGKLNVYAHTGDQPAIDGRAPILKASPERLNGILSTLPQPEQDAFRSVFSTETPGNVTHTLHGGEMLPFAGGLQVIHTPGHTPGHISLYHPASKTLITADAMVINEGQLMGPVPQFTPNMDQALQSLNAFRELDVDTVVCYHGGLFRGDLQQRLDELVPSL</sequence>
<evidence type="ECO:0000313" key="5">
    <source>
        <dbReference type="EMBL" id="ANF95402.1"/>
    </source>
</evidence>
<gene>
    <name evidence="5" type="ORF">AR543_04830</name>
</gene>
<comment type="catalytic activity">
    <reaction evidence="3">
        <text>3',5'-cyclic UMP + H2O = UMP + H(+)</text>
        <dbReference type="Rhea" id="RHEA:70575"/>
        <dbReference type="ChEBI" id="CHEBI:15377"/>
        <dbReference type="ChEBI" id="CHEBI:15378"/>
        <dbReference type="ChEBI" id="CHEBI:57865"/>
        <dbReference type="ChEBI" id="CHEBI:184387"/>
    </reaction>
    <physiologicalReaction direction="left-to-right" evidence="3">
        <dbReference type="Rhea" id="RHEA:70576"/>
    </physiologicalReaction>
</comment>
<keyword evidence="6" id="KW-1185">Reference proteome</keyword>
<dbReference type="OrthoDB" id="9802248at2"/>
<dbReference type="Gene3D" id="3.60.15.10">
    <property type="entry name" value="Ribonuclease Z/Hydroxyacylglutathione hydrolase-like"/>
    <property type="match status" value="1"/>
</dbReference>
<dbReference type="SUPFAM" id="SSF56281">
    <property type="entry name" value="Metallo-hydrolase/oxidoreductase"/>
    <property type="match status" value="1"/>
</dbReference>
<dbReference type="STRING" id="1616788.AR543_04830"/>
<evidence type="ECO:0000256" key="2">
    <source>
        <dbReference type="ARBA" id="ARBA00034301"/>
    </source>
</evidence>
<dbReference type="InterPro" id="IPR036866">
    <property type="entry name" value="RibonucZ/Hydroxyglut_hydro"/>
</dbReference>
<evidence type="ECO:0000256" key="1">
    <source>
        <dbReference type="ARBA" id="ARBA00034221"/>
    </source>
</evidence>
<comment type="catalytic activity">
    <reaction evidence="1">
        <text>3',5'-cyclic CMP + H2O = CMP + H(+)</text>
        <dbReference type="Rhea" id="RHEA:72675"/>
        <dbReference type="ChEBI" id="CHEBI:15377"/>
        <dbReference type="ChEBI" id="CHEBI:15378"/>
        <dbReference type="ChEBI" id="CHEBI:58003"/>
        <dbReference type="ChEBI" id="CHEBI:60377"/>
    </reaction>
    <physiologicalReaction direction="left-to-right" evidence="1">
        <dbReference type="Rhea" id="RHEA:72676"/>
    </physiologicalReaction>
</comment>
<evidence type="ECO:0000256" key="3">
    <source>
        <dbReference type="ARBA" id="ARBA00048505"/>
    </source>
</evidence>
<name>A0A172ZDG7_9BACL</name>
<dbReference type="InterPro" id="IPR001279">
    <property type="entry name" value="Metallo-B-lactamas"/>
</dbReference>
<dbReference type="PANTHER" id="PTHR42951">
    <property type="entry name" value="METALLO-BETA-LACTAMASE DOMAIN-CONTAINING"/>
    <property type="match status" value="1"/>
</dbReference>
<comment type="function">
    <text evidence="2">Counteracts the endogenous Pycsar antiviral defense system. Phosphodiesterase that enables metal-dependent hydrolysis of host cyclic nucleotide Pycsar defense signals such as cCMP and cUMP.</text>
</comment>
<evidence type="ECO:0000313" key="6">
    <source>
        <dbReference type="Proteomes" id="UP000078148"/>
    </source>
</evidence>